<dbReference type="AlphaFoldDB" id="A0A976XIA6"/>
<dbReference type="InterPro" id="IPR050593">
    <property type="entry name" value="LovG"/>
</dbReference>
<organism evidence="3 4">
    <name type="scientific">Theileria orientalis</name>
    <dbReference type="NCBI Taxonomy" id="68886"/>
    <lineage>
        <taxon>Eukaryota</taxon>
        <taxon>Sar</taxon>
        <taxon>Alveolata</taxon>
        <taxon>Apicomplexa</taxon>
        <taxon>Aconoidasida</taxon>
        <taxon>Piroplasmida</taxon>
        <taxon>Theileriidae</taxon>
        <taxon>Theileria</taxon>
    </lineage>
</organism>
<accession>A0A976XIA6</accession>
<dbReference type="InterPro" id="IPR029058">
    <property type="entry name" value="AB_hydrolase_fold"/>
</dbReference>
<evidence type="ECO:0000313" key="4">
    <source>
        <dbReference type="Proteomes" id="UP000244803"/>
    </source>
</evidence>
<dbReference type="InterPro" id="IPR005645">
    <property type="entry name" value="FSH-like_dom"/>
</dbReference>
<sequence length="239" mass="27617">MKFKALFLHGLTQDSKIIANESSYMKGMLSKILDLTYIDAPYTLDTYPVFCHVTNEKTDEELRRMESMFRENYYKKHGKKETYGRTWYYTDLVGAYSPQMRDVPIIGIEKSFDFVLDECKRANYDGLVGFSQGSLISTLLTKKLYNESNPEWKPKFCLLFSCPMPYTHSLKTLLATPPKIPVPSLHVLGKNDKLVANARSLMLADCYNEPMVHYHDGGHHVPYSDELETYEKFFANISK</sequence>
<reference evidence="3" key="1">
    <citation type="submission" date="2022-07" db="EMBL/GenBank/DDBJ databases">
        <title>Evaluation of T. orientalis genome assembly methods using nanopore sequencing and analysis of variation between genomes.</title>
        <authorList>
            <person name="Yam J."/>
            <person name="Micallef M.L."/>
            <person name="Liu M."/>
            <person name="Djordjevic S.P."/>
            <person name="Bogema D.R."/>
            <person name="Jenkins C."/>
        </authorList>
    </citation>
    <scope>NUCLEOTIDE SEQUENCE</scope>
    <source>
        <strain evidence="3">Fish Creek</strain>
    </source>
</reference>
<dbReference type="GO" id="GO:0005737">
    <property type="term" value="C:cytoplasm"/>
    <property type="evidence" value="ECO:0007669"/>
    <property type="project" value="TreeGrafter"/>
</dbReference>
<gene>
    <name evidence="3" type="ORF">MACJ_003346</name>
</gene>
<name>A0A976XIA6_THEOR</name>
<evidence type="ECO:0000256" key="1">
    <source>
        <dbReference type="ARBA" id="ARBA00022801"/>
    </source>
</evidence>
<evidence type="ECO:0000259" key="2">
    <source>
        <dbReference type="Pfam" id="PF03959"/>
    </source>
</evidence>
<dbReference type="PANTHER" id="PTHR48070:SF6">
    <property type="entry name" value="ESTERASE OVCA2"/>
    <property type="match status" value="1"/>
</dbReference>
<dbReference type="Pfam" id="PF03959">
    <property type="entry name" value="FSH1"/>
    <property type="match status" value="1"/>
</dbReference>
<dbReference type="EMBL" id="CP056065">
    <property type="protein sequence ID" value="UVC54018.1"/>
    <property type="molecule type" value="Genomic_DNA"/>
</dbReference>
<feature type="domain" description="Serine hydrolase" evidence="2">
    <location>
        <begin position="2"/>
        <end position="226"/>
    </location>
</feature>
<keyword evidence="1" id="KW-0378">Hydrolase</keyword>
<dbReference type="SUPFAM" id="SSF53474">
    <property type="entry name" value="alpha/beta-Hydrolases"/>
    <property type="match status" value="1"/>
</dbReference>
<proteinExistence type="predicted"/>
<dbReference type="Gene3D" id="3.40.50.1820">
    <property type="entry name" value="alpha/beta hydrolase"/>
    <property type="match status" value="1"/>
</dbReference>
<evidence type="ECO:0000313" key="3">
    <source>
        <dbReference type="EMBL" id="UVC54018.1"/>
    </source>
</evidence>
<dbReference type="GO" id="GO:0016787">
    <property type="term" value="F:hydrolase activity"/>
    <property type="evidence" value="ECO:0007669"/>
    <property type="project" value="UniProtKB-KW"/>
</dbReference>
<dbReference type="Proteomes" id="UP000244803">
    <property type="component" value="Chromosome 1"/>
</dbReference>
<protein>
    <recommendedName>
        <fullName evidence="2">Serine hydrolase domain-containing protein</fullName>
    </recommendedName>
</protein>
<dbReference type="GO" id="GO:0005634">
    <property type="term" value="C:nucleus"/>
    <property type="evidence" value="ECO:0007669"/>
    <property type="project" value="TreeGrafter"/>
</dbReference>
<dbReference type="PANTHER" id="PTHR48070">
    <property type="entry name" value="ESTERASE OVCA2"/>
    <property type="match status" value="1"/>
</dbReference>